<comment type="caution">
    <text evidence="1">The sequence shown here is derived from an EMBL/GenBank/DDBJ whole genome shotgun (WGS) entry which is preliminary data.</text>
</comment>
<evidence type="ECO:0000313" key="1">
    <source>
        <dbReference type="EMBL" id="HED09551.1"/>
    </source>
</evidence>
<organism evidence="1">
    <name type="scientific">Caldithrix abyssi</name>
    <dbReference type="NCBI Taxonomy" id="187145"/>
    <lineage>
        <taxon>Bacteria</taxon>
        <taxon>Pseudomonadati</taxon>
        <taxon>Calditrichota</taxon>
        <taxon>Calditrichia</taxon>
        <taxon>Calditrichales</taxon>
        <taxon>Calditrichaceae</taxon>
        <taxon>Caldithrix</taxon>
    </lineage>
</organism>
<gene>
    <name evidence="1" type="ORF">ENJ10_02590</name>
</gene>
<proteinExistence type="predicted"/>
<dbReference type="AlphaFoldDB" id="A0A7V1LKB3"/>
<dbReference type="Proteomes" id="UP000886005">
    <property type="component" value="Unassembled WGS sequence"/>
</dbReference>
<reference evidence="1" key="1">
    <citation type="journal article" date="2020" name="mSystems">
        <title>Genome- and Community-Level Interaction Insights into Carbon Utilization and Element Cycling Functions of Hydrothermarchaeota in Hydrothermal Sediment.</title>
        <authorList>
            <person name="Zhou Z."/>
            <person name="Liu Y."/>
            <person name="Xu W."/>
            <person name="Pan J."/>
            <person name="Luo Z.H."/>
            <person name="Li M."/>
        </authorList>
    </citation>
    <scope>NUCLEOTIDE SEQUENCE [LARGE SCALE GENOMIC DNA]</scope>
    <source>
        <strain evidence="1">HyVt-456</strain>
    </source>
</reference>
<protein>
    <submittedName>
        <fullName evidence="1">Uncharacterized protein</fullName>
    </submittedName>
</protein>
<accession>A0A7V1LKB3</accession>
<name>A0A7V1LKB3_CALAY</name>
<sequence>MKIKTYALTFLLLAQTLLYQVSLPQLVLCIGDDGHVAIEEAMTDSVCFIHPPAARSPEYATALLQDIHPDTGPCVDIFLDWHLSMAQYKQDTKLAKKMPSMVISQTLPTEYSTKLNIINNDEQSAIHTSGTLIARSIILLI</sequence>
<dbReference type="EMBL" id="DRLD01000069">
    <property type="protein sequence ID" value="HED09551.1"/>
    <property type="molecule type" value="Genomic_DNA"/>
</dbReference>